<evidence type="ECO:0000256" key="2">
    <source>
        <dbReference type="ARBA" id="ARBA00022490"/>
    </source>
</evidence>
<dbReference type="Proteomes" id="UP000239895">
    <property type="component" value="Unassembled WGS sequence"/>
</dbReference>
<dbReference type="InterPro" id="IPR002302">
    <property type="entry name" value="Leu-tRNA-ligase"/>
</dbReference>
<evidence type="ECO:0000256" key="9">
    <source>
        <dbReference type="HAMAP-Rule" id="MF_00049"/>
    </source>
</evidence>
<comment type="catalytic activity">
    <reaction evidence="8 9">
        <text>tRNA(Leu) + L-leucine + ATP = L-leucyl-tRNA(Leu) + AMP + diphosphate</text>
        <dbReference type="Rhea" id="RHEA:11688"/>
        <dbReference type="Rhea" id="RHEA-COMP:9613"/>
        <dbReference type="Rhea" id="RHEA-COMP:9622"/>
        <dbReference type="ChEBI" id="CHEBI:30616"/>
        <dbReference type="ChEBI" id="CHEBI:33019"/>
        <dbReference type="ChEBI" id="CHEBI:57427"/>
        <dbReference type="ChEBI" id="CHEBI:78442"/>
        <dbReference type="ChEBI" id="CHEBI:78494"/>
        <dbReference type="ChEBI" id="CHEBI:456215"/>
        <dbReference type="EC" id="6.1.1.4"/>
    </reaction>
</comment>
<dbReference type="InterPro" id="IPR013155">
    <property type="entry name" value="M/V/L/I-tRNA-synth_anticd-bd"/>
</dbReference>
<feature type="domain" description="Methionyl/Valyl/Leucyl/Isoleucyl-tRNA synthetase anticodon-binding" evidence="12">
    <location>
        <begin position="854"/>
        <end position="967"/>
    </location>
</feature>
<evidence type="ECO:0000256" key="4">
    <source>
        <dbReference type="ARBA" id="ARBA00022741"/>
    </source>
</evidence>
<evidence type="ECO:0000256" key="1">
    <source>
        <dbReference type="ARBA" id="ARBA00005594"/>
    </source>
</evidence>
<dbReference type="RefSeq" id="WP_106268449.1">
    <property type="nucleotide sequence ID" value="NZ_PVTX01000008.1"/>
</dbReference>
<evidence type="ECO:0000256" key="11">
    <source>
        <dbReference type="SAM" id="MobiDB-lite"/>
    </source>
</evidence>
<comment type="similarity">
    <text evidence="1 9 10">Belongs to the class-I aminoacyl-tRNA synthetase family.</text>
</comment>
<keyword evidence="3 9" id="KW-0436">Ligase</keyword>
<feature type="region of interest" description="Disordered" evidence="11">
    <location>
        <begin position="1"/>
        <end position="21"/>
    </location>
</feature>
<keyword evidence="16" id="KW-1185">Reference proteome</keyword>
<dbReference type="InterPro" id="IPR009008">
    <property type="entry name" value="Val/Leu/Ile-tRNA-synth_edit"/>
</dbReference>
<keyword evidence="4 9" id="KW-0547">Nucleotide-binding</keyword>
<dbReference type="PRINTS" id="PR00985">
    <property type="entry name" value="TRNASYNTHLEU"/>
</dbReference>
<dbReference type="InterPro" id="IPR009080">
    <property type="entry name" value="tRNAsynth_Ia_anticodon-bd"/>
</dbReference>
<dbReference type="InterPro" id="IPR014729">
    <property type="entry name" value="Rossmann-like_a/b/a_fold"/>
</dbReference>
<sequence length="1005" mass="110434">MSTPETETQHRPSEPAHRYTPALAQEIEERWQDRWDERGTFYAANPTGGLTGGDGEHAGDGKPFFIMDMFPYPSGAGLHVGHPLGFIATDVVGRFRMMCGDNVLHAMGFDAFGLPAEQYAVQTGEHPRGVTERNMTVYKRQLRRMGLAHDPRRSFATIDSDYVRWTQWIFLEIFDSWYDADAEPAGEPAGGSPTTQRGRARRIGELRDELAAGVRQVPGPWGEKHGGDNTGGAVWAALSEGERRDVLDSQRLAYVDSSPVNWAPGLGTVLANEEVTSDGRSERGNMPVFTKNLRQWKMRITAYADRLTDDLDLIDWPDKVKAMQRNWIGRSTGATVRFHVVGSGDAAVDPAGAGGEIEVFTTRPDTLFGATFMVVSPEHPLLDEVPASWPDGTRDAWTGGHATPVDAVAAYRQEAAAKTAVERQADAGKKTGVFTGHLAVNPVNGATVPVFTADYVLMGYGTGAIMAVPGGDERDFAFAEAFELPVVHTVEPADGLPEGHVGAWTGDGVTVNSSNDEVSLDGLGVADAKAKIIGWLQEKGAGEGTTTYRLNDWLFSRQRYWGEPFPILWDADGRPVAVPGDQLPVDLPEVPDYSPRTFDPDDADSEPEAPLGRNEDWVDVTLDLGDGPQRYRRDTNTMPNWAGSCWYYLRYLDPTWGSDGAGDASGTLPVVDPELERYWMGPHHNDTSGPAGGVDLYVGGVEHAVLHLLYARFWHKVLYDLGHVSSREPFGKLFNQGYIQAYAFTDERGTYVPAAEVAGDEQTGWTYDGAPVEREYGKMGKSLKNVVTPDDMYAEYGADTFRVYEMAMGPLDLSRPWNTRDVVGSQRFLQRLWRNVVDEDTGRPVVTDAEPDAATLRALHRTIADVRVEMEQMRPNTAIAKLITYNNHLTGLESVPRSAVEPLVQMVAPIAPHIAEELWERLGHDESLAREPFPVADEQYLVAETVTCVVQVKGKVRGRLEVAPDISEADLQAAALDEPNVQRAIDGAEIRKVIVRAPKLVNIVV</sequence>
<evidence type="ECO:0000259" key="13">
    <source>
        <dbReference type="Pfam" id="PF09334"/>
    </source>
</evidence>
<dbReference type="Gene3D" id="3.40.50.620">
    <property type="entry name" value="HUPs"/>
    <property type="match status" value="3"/>
</dbReference>
<evidence type="ECO:0000256" key="3">
    <source>
        <dbReference type="ARBA" id="ARBA00022598"/>
    </source>
</evidence>
<proteinExistence type="inferred from homology"/>
<feature type="domain" description="Methionyl/Leucyl tRNA synthetase" evidence="13">
    <location>
        <begin position="69"/>
        <end position="151"/>
    </location>
</feature>
<keyword evidence="2 9" id="KW-0963">Cytoplasm</keyword>
<dbReference type="InterPro" id="IPR001412">
    <property type="entry name" value="aa-tRNA-synth_I_CS"/>
</dbReference>
<keyword evidence="5 9" id="KW-0067">ATP-binding</keyword>
<evidence type="ECO:0000256" key="7">
    <source>
        <dbReference type="ARBA" id="ARBA00023146"/>
    </source>
</evidence>
<evidence type="ECO:0000256" key="8">
    <source>
        <dbReference type="ARBA" id="ARBA00047469"/>
    </source>
</evidence>
<dbReference type="NCBIfam" id="TIGR00396">
    <property type="entry name" value="leuS_bact"/>
    <property type="match status" value="1"/>
</dbReference>
<dbReference type="Pfam" id="PF08264">
    <property type="entry name" value="Anticodon_1"/>
    <property type="match status" value="1"/>
</dbReference>
<dbReference type="PANTHER" id="PTHR43740">
    <property type="entry name" value="LEUCYL-TRNA SYNTHETASE"/>
    <property type="match status" value="1"/>
</dbReference>
<evidence type="ECO:0000256" key="10">
    <source>
        <dbReference type="RuleBase" id="RU363039"/>
    </source>
</evidence>
<organism evidence="15 16">
    <name type="scientific">Isoptericola halotolerans</name>
    <dbReference type="NCBI Taxonomy" id="300560"/>
    <lineage>
        <taxon>Bacteria</taxon>
        <taxon>Bacillati</taxon>
        <taxon>Actinomycetota</taxon>
        <taxon>Actinomycetes</taxon>
        <taxon>Micrococcales</taxon>
        <taxon>Promicromonosporaceae</taxon>
        <taxon>Isoptericola</taxon>
    </lineage>
</organism>
<name>A0ABX5ED84_9MICO</name>
<feature type="region of interest" description="Disordered" evidence="11">
    <location>
        <begin position="588"/>
        <end position="612"/>
    </location>
</feature>
<dbReference type="SUPFAM" id="SSF47323">
    <property type="entry name" value="Anticodon-binding domain of a subclass of class I aminoacyl-tRNA synthetases"/>
    <property type="match status" value="1"/>
</dbReference>
<dbReference type="Pfam" id="PF13603">
    <property type="entry name" value="tRNA-synt_1_2"/>
    <property type="match status" value="1"/>
</dbReference>
<comment type="subcellular location">
    <subcellularLocation>
        <location evidence="9">Cytoplasm</location>
    </subcellularLocation>
</comment>
<dbReference type="SUPFAM" id="SSF50677">
    <property type="entry name" value="ValRS/IleRS/LeuRS editing domain"/>
    <property type="match status" value="1"/>
</dbReference>
<reference evidence="15 16" key="1">
    <citation type="submission" date="2018-03" db="EMBL/GenBank/DDBJ databases">
        <title>Comparative analysis of microorganisms from saline springs in Andes Mountain Range, Colombia.</title>
        <authorList>
            <person name="Rubin E."/>
        </authorList>
    </citation>
    <scope>NUCLEOTIDE SEQUENCE [LARGE SCALE GENOMIC DNA]</scope>
    <source>
        <strain evidence="15 16">CG 23</strain>
    </source>
</reference>
<evidence type="ECO:0000256" key="5">
    <source>
        <dbReference type="ARBA" id="ARBA00022840"/>
    </source>
</evidence>
<keyword evidence="7 9" id="KW-0030">Aminoacyl-tRNA synthetase</keyword>
<evidence type="ECO:0000259" key="12">
    <source>
        <dbReference type="Pfam" id="PF08264"/>
    </source>
</evidence>
<dbReference type="PROSITE" id="PS00178">
    <property type="entry name" value="AA_TRNA_LIGASE_I"/>
    <property type="match status" value="1"/>
</dbReference>
<dbReference type="EC" id="6.1.1.4" evidence="9"/>
<dbReference type="CDD" id="cd07958">
    <property type="entry name" value="Anticodon_Ia_Leu_BEm"/>
    <property type="match status" value="1"/>
</dbReference>
<comment type="caution">
    <text evidence="9">Lacks conserved residue(s) required for the propagation of feature annotation.</text>
</comment>
<dbReference type="Gene3D" id="1.10.730.10">
    <property type="entry name" value="Isoleucyl-tRNA Synthetase, Domain 1"/>
    <property type="match status" value="1"/>
</dbReference>
<evidence type="ECO:0000313" key="16">
    <source>
        <dbReference type="Proteomes" id="UP000239895"/>
    </source>
</evidence>
<dbReference type="InterPro" id="IPR025709">
    <property type="entry name" value="Leu_tRNA-synth_edit"/>
</dbReference>
<feature type="domain" description="Leucyl-tRNA synthetase editing" evidence="14">
    <location>
        <begin position="325"/>
        <end position="536"/>
    </location>
</feature>
<comment type="caution">
    <text evidence="15">The sequence shown here is derived from an EMBL/GenBank/DDBJ whole genome shotgun (WGS) entry which is preliminary data.</text>
</comment>
<gene>
    <name evidence="9" type="primary">leuS</name>
    <name evidence="15" type="ORF">BCL65_10872</name>
</gene>
<dbReference type="Pfam" id="PF09334">
    <property type="entry name" value="tRNA-synt_1g"/>
    <property type="match status" value="1"/>
</dbReference>
<dbReference type="SUPFAM" id="SSF52374">
    <property type="entry name" value="Nucleotidylyl transferase"/>
    <property type="match status" value="1"/>
</dbReference>
<protein>
    <recommendedName>
        <fullName evidence="9">Leucine--tRNA ligase</fullName>
        <ecNumber evidence="9">6.1.1.4</ecNumber>
    </recommendedName>
    <alternativeName>
        <fullName evidence="9">Leucyl-tRNA synthetase</fullName>
        <shortName evidence="9">LeuRS</shortName>
    </alternativeName>
</protein>
<feature type="compositionally biased region" description="Basic and acidic residues" evidence="11">
    <location>
        <begin position="7"/>
        <end position="17"/>
    </location>
</feature>
<dbReference type="EMBL" id="PVTX01000008">
    <property type="protein sequence ID" value="PRZ05093.1"/>
    <property type="molecule type" value="Genomic_DNA"/>
</dbReference>
<dbReference type="PANTHER" id="PTHR43740:SF2">
    <property type="entry name" value="LEUCINE--TRNA LIGASE, MITOCHONDRIAL"/>
    <property type="match status" value="1"/>
</dbReference>
<feature type="short sequence motif" description="'KMSKS' region" evidence="9">
    <location>
        <begin position="778"/>
        <end position="782"/>
    </location>
</feature>
<evidence type="ECO:0000256" key="6">
    <source>
        <dbReference type="ARBA" id="ARBA00022917"/>
    </source>
</evidence>
<evidence type="ECO:0000259" key="14">
    <source>
        <dbReference type="Pfam" id="PF13603"/>
    </source>
</evidence>
<evidence type="ECO:0000313" key="15">
    <source>
        <dbReference type="EMBL" id="PRZ05093.1"/>
    </source>
</evidence>
<feature type="binding site" evidence="9">
    <location>
        <position position="781"/>
    </location>
    <ligand>
        <name>ATP</name>
        <dbReference type="ChEBI" id="CHEBI:30616"/>
    </ligand>
</feature>
<dbReference type="HAMAP" id="MF_00049_B">
    <property type="entry name" value="Leu_tRNA_synth_B"/>
    <property type="match status" value="1"/>
</dbReference>
<dbReference type="InterPro" id="IPR015413">
    <property type="entry name" value="Methionyl/Leucyl_tRNA_Synth"/>
</dbReference>
<keyword evidence="6 9" id="KW-0648">Protein biosynthesis</keyword>
<accession>A0ABX5ED84</accession>